<dbReference type="RefSeq" id="XP_040787182.1">
    <property type="nucleotide sequence ID" value="XM_040938310.1"/>
</dbReference>
<keyword evidence="2" id="KW-0732">Signal</keyword>
<dbReference type="Proteomes" id="UP000800039">
    <property type="component" value="Unassembled WGS sequence"/>
</dbReference>
<feature type="region of interest" description="Disordered" evidence="1">
    <location>
        <begin position="136"/>
        <end position="184"/>
    </location>
</feature>
<dbReference type="EMBL" id="ML976616">
    <property type="protein sequence ID" value="KAF1844619.1"/>
    <property type="molecule type" value="Genomic_DNA"/>
</dbReference>
<gene>
    <name evidence="3" type="ORF">K460DRAFT_429361</name>
</gene>
<organism evidence="3 4">
    <name type="scientific">Cucurbitaria berberidis CBS 394.84</name>
    <dbReference type="NCBI Taxonomy" id="1168544"/>
    <lineage>
        <taxon>Eukaryota</taxon>
        <taxon>Fungi</taxon>
        <taxon>Dikarya</taxon>
        <taxon>Ascomycota</taxon>
        <taxon>Pezizomycotina</taxon>
        <taxon>Dothideomycetes</taxon>
        <taxon>Pleosporomycetidae</taxon>
        <taxon>Pleosporales</taxon>
        <taxon>Pleosporineae</taxon>
        <taxon>Cucurbitariaceae</taxon>
        <taxon>Cucurbitaria</taxon>
    </lineage>
</organism>
<name>A0A9P4GFR4_9PLEO</name>
<evidence type="ECO:0000256" key="2">
    <source>
        <dbReference type="SAM" id="SignalP"/>
    </source>
</evidence>
<feature type="compositionally biased region" description="Polar residues" evidence="1">
    <location>
        <begin position="170"/>
        <end position="183"/>
    </location>
</feature>
<feature type="compositionally biased region" description="Low complexity" evidence="1">
    <location>
        <begin position="136"/>
        <end position="150"/>
    </location>
</feature>
<feature type="signal peptide" evidence="2">
    <location>
        <begin position="1"/>
        <end position="19"/>
    </location>
</feature>
<sequence>MKSVALAAGVLGLTGLAFGEKTTTIYGTRTRRGEQPAPTMTLSAVPYTTVTDCWSTTGTSACRTETQVCPFGSTTTLQTWMSKDCNWSDMIRTPKPSLTCSTTSSTYMACLTTGSDRPLPMPSRSQRLVANHAQAVPTTTEGSVVSTSSTLPPPVPTRTSSNMGGGRSQRGFTHHTTTDSGGRSQRWVADEAQALPTTNLGRRHNRYVKRVVEAEPTPAAEMLEKDMVA</sequence>
<proteinExistence type="predicted"/>
<accession>A0A9P4GFR4</accession>
<feature type="chain" id="PRO_5040387783" evidence="2">
    <location>
        <begin position="20"/>
        <end position="229"/>
    </location>
</feature>
<evidence type="ECO:0000313" key="3">
    <source>
        <dbReference type="EMBL" id="KAF1844619.1"/>
    </source>
</evidence>
<reference evidence="3" key="1">
    <citation type="submission" date="2020-01" db="EMBL/GenBank/DDBJ databases">
        <authorList>
            <consortium name="DOE Joint Genome Institute"/>
            <person name="Haridas S."/>
            <person name="Albert R."/>
            <person name="Binder M."/>
            <person name="Bloem J."/>
            <person name="Labutti K."/>
            <person name="Salamov A."/>
            <person name="Andreopoulos B."/>
            <person name="Baker S.E."/>
            <person name="Barry K."/>
            <person name="Bills G."/>
            <person name="Bluhm B.H."/>
            <person name="Cannon C."/>
            <person name="Castanera R."/>
            <person name="Culley D.E."/>
            <person name="Daum C."/>
            <person name="Ezra D."/>
            <person name="Gonzalez J.B."/>
            <person name="Henrissat B."/>
            <person name="Kuo A."/>
            <person name="Liang C."/>
            <person name="Lipzen A."/>
            <person name="Lutzoni F."/>
            <person name="Magnuson J."/>
            <person name="Mondo S."/>
            <person name="Nolan M."/>
            <person name="Ohm R."/>
            <person name="Pangilinan J."/>
            <person name="Park H.-J."/>
            <person name="Ramirez L."/>
            <person name="Alfaro M."/>
            <person name="Sun H."/>
            <person name="Tritt A."/>
            <person name="Yoshinaga Y."/>
            <person name="Zwiers L.-H."/>
            <person name="Turgeon B.G."/>
            <person name="Goodwin S.B."/>
            <person name="Spatafora J.W."/>
            <person name="Crous P.W."/>
            <person name="Grigoriev I.V."/>
        </authorList>
    </citation>
    <scope>NUCLEOTIDE SEQUENCE</scope>
    <source>
        <strain evidence="3">CBS 394.84</strain>
    </source>
</reference>
<dbReference type="OrthoDB" id="10603411at2759"/>
<protein>
    <submittedName>
        <fullName evidence="3">Uncharacterized protein</fullName>
    </submittedName>
</protein>
<evidence type="ECO:0000313" key="4">
    <source>
        <dbReference type="Proteomes" id="UP000800039"/>
    </source>
</evidence>
<dbReference type="GeneID" id="63855564"/>
<evidence type="ECO:0000256" key="1">
    <source>
        <dbReference type="SAM" id="MobiDB-lite"/>
    </source>
</evidence>
<dbReference type="AlphaFoldDB" id="A0A9P4GFR4"/>
<keyword evidence="4" id="KW-1185">Reference proteome</keyword>
<comment type="caution">
    <text evidence="3">The sequence shown here is derived from an EMBL/GenBank/DDBJ whole genome shotgun (WGS) entry which is preliminary data.</text>
</comment>